<name>A0A7W4YC09_9CELL</name>
<gene>
    <name evidence="2" type="ORF">FHR80_001978</name>
</gene>
<protein>
    <submittedName>
        <fullName evidence="2">Uncharacterized protein (DUF2236 family)</fullName>
    </submittedName>
</protein>
<proteinExistence type="predicted"/>
<reference evidence="2 3" key="1">
    <citation type="submission" date="2020-08" db="EMBL/GenBank/DDBJ databases">
        <title>The Agave Microbiome: Exploring the role of microbial communities in plant adaptations to desert environments.</title>
        <authorList>
            <person name="Partida-Martinez L.P."/>
        </authorList>
    </citation>
    <scope>NUCLEOTIDE SEQUENCE [LARGE SCALE GENOMIC DNA]</scope>
    <source>
        <strain evidence="2 3">RAS26</strain>
    </source>
</reference>
<accession>A0A7W4YC09</accession>
<evidence type="ECO:0000313" key="2">
    <source>
        <dbReference type="EMBL" id="MBB2923066.1"/>
    </source>
</evidence>
<dbReference type="PANTHER" id="PTHR36151:SF3">
    <property type="entry name" value="ER-BOUND OXYGENASE MPAB_MPAB'_RUBBER OXYGENASE CATALYTIC DOMAIN-CONTAINING PROTEIN"/>
    <property type="match status" value="1"/>
</dbReference>
<dbReference type="RefSeq" id="WP_183295872.1">
    <property type="nucleotide sequence ID" value="NZ_JACHVX010000002.1"/>
</dbReference>
<reference evidence="2 3" key="2">
    <citation type="submission" date="2020-08" db="EMBL/GenBank/DDBJ databases">
        <authorList>
            <person name="Partida-Martinez L."/>
            <person name="Huntemann M."/>
            <person name="Clum A."/>
            <person name="Wang J."/>
            <person name="Palaniappan K."/>
            <person name="Ritter S."/>
            <person name="Chen I.-M."/>
            <person name="Stamatis D."/>
            <person name="Reddy T."/>
            <person name="O'Malley R."/>
            <person name="Daum C."/>
            <person name="Shapiro N."/>
            <person name="Ivanova N."/>
            <person name="Kyrpides N."/>
            <person name="Woyke T."/>
        </authorList>
    </citation>
    <scope>NUCLEOTIDE SEQUENCE [LARGE SCALE GENOMIC DNA]</scope>
    <source>
        <strain evidence="2 3">RAS26</strain>
    </source>
</reference>
<dbReference type="Pfam" id="PF09995">
    <property type="entry name" value="MPAB_Lcp_cat"/>
    <property type="match status" value="1"/>
</dbReference>
<organism evidence="2 3">
    <name type="scientific">Cellulomonas cellasea</name>
    <dbReference type="NCBI Taxonomy" id="43670"/>
    <lineage>
        <taxon>Bacteria</taxon>
        <taxon>Bacillati</taxon>
        <taxon>Actinomycetota</taxon>
        <taxon>Actinomycetes</taxon>
        <taxon>Micrococcales</taxon>
        <taxon>Cellulomonadaceae</taxon>
        <taxon>Cellulomonas</taxon>
    </lineage>
</organism>
<comment type="caution">
    <text evidence="2">The sequence shown here is derived from an EMBL/GenBank/DDBJ whole genome shotgun (WGS) entry which is preliminary data.</text>
</comment>
<dbReference type="AlphaFoldDB" id="A0A7W4YC09"/>
<sequence length="282" mass="30670">MSVAESARTRLATALLGRVAGDDHRDKHDRIHFTPGDRWFEPGSAIQRVHGDASMFVGGLRALLLQSLHPQAMAAVAGHSGYRGDPWGRLQRTSTFLAVTTFGTAADAERVVGHVRDVHERVRGKDEDGVPYRASDPHLLDWVHVAEVDSFLRAHQLYGENPLDEAGCDAYVAQAAVVARKLGGVDVPTDVASLERALARYRHELRGTQAARDAARFLLVHPPLPLAARMPYGALAGAGVAMLPRWTRRPLGLPYAPPVEATVVRASGHAMVRAIRWALADF</sequence>
<dbReference type="EMBL" id="JACHVX010000002">
    <property type="protein sequence ID" value="MBB2923066.1"/>
    <property type="molecule type" value="Genomic_DNA"/>
</dbReference>
<dbReference type="InterPro" id="IPR018713">
    <property type="entry name" value="MPAB/Lcp_cat_dom"/>
</dbReference>
<dbReference type="GO" id="GO:0016491">
    <property type="term" value="F:oxidoreductase activity"/>
    <property type="evidence" value="ECO:0007669"/>
    <property type="project" value="InterPro"/>
</dbReference>
<dbReference type="PANTHER" id="PTHR36151">
    <property type="entry name" value="BLR2777 PROTEIN"/>
    <property type="match status" value="1"/>
</dbReference>
<dbReference type="Proteomes" id="UP000518206">
    <property type="component" value="Unassembled WGS sequence"/>
</dbReference>
<evidence type="ECO:0000313" key="3">
    <source>
        <dbReference type="Proteomes" id="UP000518206"/>
    </source>
</evidence>
<feature type="domain" description="ER-bound oxygenase mpaB/mpaB'/Rubber oxygenase catalytic" evidence="1">
    <location>
        <begin position="48"/>
        <end position="277"/>
    </location>
</feature>
<evidence type="ECO:0000259" key="1">
    <source>
        <dbReference type="Pfam" id="PF09995"/>
    </source>
</evidence>